<dbReference type="Proteomes" id="UP001187343">
    <property type="component" value="Unassembled WGS sequence"/>
</dbReference>
<name>A0AA88P779_9TELE</name>
<accession>A0AA88P779</accession>
<proteinExistence type="predicted"/>
<evidence type="ECO:0000313" key="1">
    <source>
        <dbReference type="EMBL" id="KAK2876117.1"/>
    </source>
</evidence>
<sequence length="84" mass="9161">MNSVMFPLTPCDTDFKKHSLQLTASESRSHTARHDPPGPSVPVKTACSDGIEDLWKDVELDSGCTVATIHLTGCSSARRPHQRT</sequence>
<organism evidence="1 2">
    <name type="scientific">Cirrhinus molitorella</name>
    <name type="common">mud carp</name>
    <dbReference type="NCBI Taxonomy" id="172907"/>
    <lineage>
        <taxon>Eukaryota</taxon>
        <taxon>Metazoa</taxon>
        <taxon>Chordata</taxon>
        <taxon>Craniata</taxon>
        <taxon>Vertebrata</taxon>
        <taxon>Euteleostomi</taxon>
        <taxon>Actinopterygii</taxon>
        <taxon>Neopterygii</taxon>
        <taxon>Teleostei</taxon>
        <taxon>Ostariophysi</taxon>
        <taxon>Cypriniformes</taxon>
        <taxon>Cyprinidae</taxon>
        <taxon>Labeoninae</taxon>
        <taxon>Labeonini</taxon>
        <taxon>Cirrhinus</taxon>
    </lineage>
</organism>
<dbReference type="EMBL" id="JAUYZG010000020">
    <property type="protein sequence ID" value="KAK2876117.1"/>
    <property type="molecule type" value="Genomic_DNA"/>
</dbReference>
<gene>
    <name evidence="1" type="ORF">Q8A67_020213</name>
</gene>
<keyword evidence="2" id="KW-1185">Reference proteome</keyword>
<evidence type="ECO:0000313" key="2">
    <source>
        <dbReference type="Proteomes" id="UP001187343"/>
    </source>
</evidence>
<dbReference type="AlphaFoldDB" id="A0AA88P779"/>
<reference evidence="1" key="1">
    <citation type="submission" date="2023-08" db="EMBL/GenBank/DDBJ databases">
        <title>Chromosome-level Genome Assembly of mud carp (Cirrhinus molitorella).</title>
        <authorList>
            <person name="Liu H."/>
        </authorList>
    </citation>
    <scope>NUCLEOTIDE SEQUENCE</scope>
    <source>
        <strain evidence="1">Prfri</strain>
        <tissue evidence="1">Muscle</tissue>
    </source>
</reference>
<comment type="caution">
    <text evidence="1">The sequence shown here is derived from an EMBL/GenBank/DDBJ whole genome shotgun (WGS) entry which is preliminary data.</text>
</comment>
<protein>
    <submittedName>
        <fullName evidence="1">Uncharacterized protein</fullName>
    </submittedName>
</protein>